<evidence type="ECO:0000313" key="3">
    <source>
        <dbReference type="Proteomes" id="UP000479114"/>
    </source>
</evidence>
<keyword evidence="1" id="KW-0472">Membrane</keyword>
<evidence type="ECO:0000313" key="2">
    <source>
        <dbReference type="EMBL" id="QHW35432.1"/>
    </source>
</evidence>
<protein>
    <submittedName>
        <fullName evidence="2">Uncharacterized protein</fullName>
    </submittedName>
</protein>
<keyword evidence="1" id="KW-1133">Transmembrane helix</keyword>
<reference evidence="2 3" key="1">
    <citation type="submission" date="2020-02" db="EMBL/GenBank/DDBJ databases">
        <title>Paenibacillus sp. nov., isolated from rhizosphere soil of tomato.</title>
        <authorList>
            <person name="Weon H.-Y."/>
            <person name="Lee S.A."/>
        </authorList>
    </citation>
    <scope>NUCLEOTIDE SEQUENCE [LARGE SCALE GENOMIC DNA]</scope>
    <source>
        <strain evidence="2 3">14171R-81</strain>
        <plasmid evidence="2 3">unnamed1</plasmid>
    </source>
</reference>
<proteinExistence type="predicted"/>
<dbReference type="EMBL" id="CP048287">
    <property type="protein sequence ID" value="QHW35432.1"/>
    <property type="molecule type" value="Genomic_DNA"/>
</dbReference>
<feature type="transmembrane region" description="Helical" evidence="1">
    <location>
        <begin position="6"/>
        <end position="23"/>
    </location>
</feature>
<dbReference type="KEGG" id="prz:GZH47_31530"/>
<dbReference type="RefSeq" id="WP_162645578.1">
    <property type="nucleotide sequence ID" value="NZ_CP048287.1"/>
</dbReference>
<geneLocation type="plasmid" evidence="2 3">
    <name>unnamed1</name>
</geneLocation>
<evidence type="ECO:0000256" key="1">
    <source>
        <dbReference type="SAM" id="Phobius"/>
    </source>
</evidence>
<keyword evidence="1" id="KW-0812">Transmembrane</keyword>
<name>A0A6C0PCV6_9BACL</name>
<organism evidence="2 3">
    <name type="scientific">Paenibacillus rhizovicinus</name>
    <dbReference type="NCBI Taxonomy" id="2704463"/>
    <lineage>
        <taxon>Bacteria</taxon>
        <taxon>Bacillati</taxon>
        <taxon>Bacillota</taxon>
        <taxon>Bacilli</taxon>
        <taxon>Bacillales</taxon>
        <taxon>Paenibacillaceae</taxon>
        <taxon>Paenibacillus</taxon>
    </lineage>
</organism>
<accession>A0A6C0PCV6</accession>
<keyword evidence="3" id="KW-1185">Reference proteome</keyword>
<gene>
    <name evidence="2" type="ORF">GZH47_31530</name>
</gene>
<keyword evidence="2" id="KW-0614">Plasmid</keyword>
<dbReference type="AlphaFoldDB" id="A0A6C0PCV6"/>
<dbReference type="Proteomes" id="UP000479114">
    <property type="component" value="Plasmid unnamed1"/>
</dbReference>
<sequence>MSDKAIGTIIGIIIGAALLFWVFNNPSGIGDGADAGATKVNTKVSTFDYSGSVAPGVGHTLP</sequence>